<accession>K3X7H4</accession>
<dbReference type="OMA" id="TICCKNS"/>
<evidence type="ECO:0000256" key="6">
    <source>
        <dbReference type="ARBA" id="ARBA00023315"/>
    </source>
</evidence>
<dbReference type="eggNOG" id="KOG1311">
    <property type="taxonomic scope" value="Eukaryota"/>
</dbReference>
<evidence type="ECO:0000256" key="7">
    <source>
        <dbReference type="RuleBase" id="RU079119"/>
    </source>
</evidence>
<sequence length="169" mass="18789">KSSTRSSLACIRVPPKVTRYCTICCKNSPGLDHHCTWLNTCIGENNYEAFYCLVVSATIQTLLQAVIGILMATLWFSQVKAQVSSDWHQPMLVLLWIHNAICLSLANSYFLLAGFHTYLLWIGSGTYDFILANGSDGLCARMLKCRCLRRSKKGNKLGHVANDGSKPKT</sequence>
<dbReference type="GO" id="GO:0016020">
    <property type="term" value="C:membrane"/>
    <property type="evidence" value="ECO:0007669"/>
    <property type="project" value="UniProtKB-SubCell"/>
</dbReference>
<dbReference type="STRING" id="431595.K3X7H4"/>
<evidence type="ECO:0000256" key="3">
    <source>
        <dbReference type="ARBA" id="ARBA00022692"/>
    </source>
</evidence>
<dbReference type="InterPro" id="IPR001594">
    <property type="entry name" value="Palmitoyltrfase_DHHC"/>
</dbReference>
<protein>
    <recommendedName>
        <fullName evidence="7">Palmitoyltransferase</fullName>
        <ecNumber evidence="7">2.3.1.225</ecNumber>
    </recommendedName>
</protein>
<feature type="domain" description="Palmitoyltransferase DHHC" evidence="8">
    <location>
        <begin position="9"/>
        <end position="130"/>
    </location>
</feature>
<dbReference type="PANTHER" id="PTHR22883:SF203">
    <property type="entry name" value="PALMITOYLTRANSFERASE"/>
    <property type="match status" value="1"/>
</dbReference>
<keyword evidence="4 7" id="KW-1133">Transmembrane helix</keyword>
<dbReference type="EMBL" id="GL376577">
    <property type="status" value="NOT_ANNOTATED_CDS"/>
    <property type="molecule type" value="Genomic_DNA"/>
</dbReference>
<proteinExistence type="inferred from homology"/>
<comment type="catalytic activity">
    <reaction evidence="7">
        <text>L-cysteinyl-[protein] + hexadecanoyl-CoA = S-hexadecanoyl-L-cysteinyl-[protein] + CoA</text>
        <dbReference type="Rhea" id="RHEA:36683"/>
        <dbReference type="Rhea" id="RHEA-COMP:10131"/>
        <dbReference type="Rhea" id="RHEA-COMP:11032"/>
        <dbReference type="ChEBI" id="CHEBI:29950"/>
        <dbReference type="ChEBI" id="CHEBI:57287"/>
        <dbReference type="ChEBI" id="CHEBI:57379"/>
        <dbReference type="ChEBI" id="CHEBI:74151"/>
        <dbReference type="EC" id="2.3.1.225"/>
    </reaction>
</comment>
<feature type="transmembrane region" description="Helical" evidence="7">
    <location>
        <begin position="50"/>
        <end position="76"/>
    </location>
</feature>
<dbReference type="InParanoid" id="K3X7H4"/>
<comment type="domain">
    <text evidence="7">The DHHC domain is required for palmitoyltransferase activity.</text>
</comment>
<evidence type="ECO:0000256" key="5">
    <source>
        <dbReference type="ARBA" id="ARBA00023136"/>
    </source>
</evidence>
<evidence type="ECO:0000256" key="4">
    <source>
        <dbReference type="ARBA" id="ARBA00022989"/>
    </source>
</evidence>
<keyword evidence="6 7" id="KW-0012">Acyltransferase</keyword>
<feature type="transmembrane region" description="Helical" evidence="7">
    <location>
        <begin position="96"/>
        <end position="121"/>
    </location>
</feature>
<dbReference type="HOGENOM" id="CLU_1582814_0_0_1"/>
<keyword evidence="10" id="KW-1185">Reference proteome</keyword>
<organism evidence="9 10">
    <name type="scientific">Globisporangium ultimum (strain ATCC 200006 / CBS 805.95 / DAOM BR144)</name>
    <name type="common">Pythium ultimum</name>
    <dbReference type="NCBI Taxonomy" id="431595"/>
    <lineage>
        <taxon>Eukaryota</taxon>
        <taxon>Sar</taxon>
        <taxon>Stramenopiles</taxon>
        <taxon>Oomycota</taxon>
        <taxon>Peronosporomycetes</taxon>
        <taxon>Pythiales</taxon>
        <taxon>Pythiaceae</taxon>
        <taxon>Globisporangium</taxon>
    </lineage>
</organism>
<dbReference type="GO" id="GO:0005794">
    <property type="term" value="C:Golgi apparatus"/>
    <property type="evidence" value="ECO:0007669"/>
    <property type="project" value="TreeGrafter"/>
</dbReference>
<dbReference type="InterPro" id="IPR039859">
    <property type="entry name" value="PFA4/ZDH16/20/ERF2-like"/>
</dbReference>
<dbReference type="Pfam" id="PF01529">
    <property type="entry name" value="DHHC"/>
    <property type="match status" value="1"/>
</dbReference>
<dbReference type="EC" id="2.3.1.225" evidence="7"/>
<dbReference type="GO" id="GO:0005783">
    <property type="term" value="C:endoplasmic reticulum"/>
    <property type="evidence" value="ECO:0007669"/>
    <property type="project" value="TreeGrafter"/>
</dbReference>
<comment type="similarity">
    <text evidence="7">Belongs to the DHHC palmitoyltransferase family.</text>
</comment>
<evidence type="ECO:0000259" key="8">
    <source>
        <dbReference type="Pfam" id="PF01529"/>
    </source>
</evidence>
<reference evidence="9" key="3">
    <citation type="submission" date="2015-02" db="UniProtKB">
        <authorList>
            <consortium name="EnsemblProtists"/>
        </authorList>
    </citation>
    <scope>IDENTIFICATION</scope>
    <source>
        <strain evidence="9">DAOM BR144</strain>
    </source>
</reference>
<dbReference type="VEuPathDB" id="FungiDB:PYU1_G013146"/>
<evidence type="ECO:0000313" key="9">
    <source>
        <dbReference type="EnsemblProtists" id="PYU1_T013173"/>
    </source>
</evidence>
<dbReference type="PANTHER" id="PTHR22883">
    <property type="entry name" value="ZINC FINGER DHHC DOMAIN CONTAINING PROTEIN"/>
    <property type="match status" value="1"/>
</dbReference>
<dbReference type="EnsemblProtists" id="PYU1_T013173">
    <property type="protein sequence ID" value="PYU1_T013173"/>
    <property type="gene ID" value="PYU1_G013146"/>
</dbReference>
<dbReference type="AlphaFoldDB" id="K3X7H4"/>
<dbReference type="Proteomes" id="UP000019132">
    <property type="component" value="Unassembled WGS sequence"/>
</dbReference>
<dbReference type="GO" id="GO:0019706">
    <property type="term" value="F:protein-cysteine S-palmitoyltransferase activity"/>
    <property type="evidence" value="ECO:0007669"/>
    <property type="project" value="UniProtKB-EC"/>
</dbReference>
<evidence type="ECO:0000313" key="10">
    <source>
        <dbReference type="Proteomes" id="UP000019132"/>
    </source>
</evidence>
<name>K3X7H4_GLOUD</name>
<keyword evidence="3 7" id="KW-0812">Transmembrane</keyword>
<reference evidence="10" key="2">
    <citation type="submission" date="2010-04" db="EMBL/GenBank/DDBJ databases">
        <authorList>
            <person name="Buell R."/>
            <person name="Hamilton J."/>
            <person name="Hostetler J."/>
        </authorList>
    </citation>
    <scope>NUCLEOTIDE SEQUENCE [LARGE SCALE GENOMIC DNA]</scope>
    <source>
        <strain evidence="10">DAOM:BR144</strain>
    </source>
</reference>
<keyword evidence="5 7" id="KW-0472">Membrane</keyword>
<evidence type="ECO:0000256" key="1">
    <source>
        <dbReference type="ARBA" id="ARBA00004141"/>
    </source>
</evidence>
<comment type="subcellular location">
    <subcellularLocation>
        <location evidence="1">Membrane</location>
        <topology evidence="1">Multi-pass membrane protein</topology>
    </subcellularLocation>
</comment>
<dbReference type="GO" id="GO:0006612">
    <property type="term" value="P:protein targeting to membrane"/>
    <property type="evidence" value="ECO:0007669"/>
    <property type="project" value="TreeGrafter"/>
</dbReference>
<keyword evidence="2 7" id="KW-0808">Transferase</keyword>
<reference evidence="10" key="1">
    <citation type="journal article" date="2010" name="Genome Biol.">
        <title>Genome sequence of the necrotrophic plant pathogen Pythium ultimum reveals original pathogenicity mechanisms and effector repertoire.</title>
        <authorList>
            <person name="Levesque C.A."/>
            <person name="Brouwer H."/>
            <person name="Cano L."/>
            <person name="Hamilton J.P."/>
            <person name="Holt C."/>
            <person name="Huitema E."/>
            <person name="Raffaele S."/>
            <person name="Robideau G.P."/>
            <person name="Thines M."/>
            <person name="Win J."/>
            <person name="Zerillo M.M."/>
            <person name="Beakes G.W."/>
            <person name="Boore J.L."/>
            <person name="Busam D."/>
            <person name="Dumas B."/>
            <person name="Ferriera S."/>
            <person name="Fuerstenberg S.I."/>
            <person name="Gachon C.M."/>
            <person name="Gaulin E."/>
            <person name="Govers F."/>
            <person name="Grenville-Briggs L."/>
            <person name="Horner N."/>
            <person name="Hostetler J."/>
            <person name="Jiang R.H."/>
            <person name="Johnson J."/>
            <person name="Krajaejun T."/>
            <person name="Lin H."/>
            <person name="Meijer H.J."/>
            <person name="Moore B."/>
            <person name="Morris P."/>
            <person name="Phuntmart V."/>
            <person name="Puiu D."/>
            <person name="Shetty J."/>
            <person name="Stajich J.E."/>
            <person name="Tripathy S."/>
            <person name="Wawra S."/>
            <person name="van West P."/>
            <person name="Whitty B.R."/>
            <person name="Coutinho P.M."/>
            <person name="Henrissat B."/>
            <person name="Martin F."/>
            <person name="Thomas P.D."/>
            <person name="Tyler B.M."/>
            <person name="De Vries R.P."/>
            <person name="Kamoun S."/>
            <person name="Yandell M."/>
            <person name="Tisserat N."/>
            <person name="Buell C.R."/>
        </authorList>
    </citation>
    <scope>NUCLEOTIDE SEQUENCE</scope>
    <source>
        <strain evidence="10">DAOM:BR144</strain>
    </source>
</reference>
<dbReference type="PROSITE" id="PS50216">
    <property type="entry name" value="DHHC"/>
    <property type="match status" value="1"/>
</dbReference>
<evidence type="ECO:0000256" key="2">
    <source>
        <dbReference type="ARBA" id="ARBA00022679"/>
    </source>
</evidence>